<gene>
    <name evidence="2" type="ORF">EV677_1331</name>
</gene>
<dbReference type="RefSeq" id="WP_112991466.1">
    <property type="nucleotide sequence ID" value="NZ_PTLZ01000001.1"/>
</dbReference>
<evidence type="ECO:0000313" key="2">
    <source>
        <dbReference type="EMBL" id="TDN94775.1"/>
    </source>
</evidence>
<keyword evidence="3" id="KW-1185">Reference proteome</keyword>
<evidence type="ECO:0000259" key="1">
    <source>
        <dbReference type="Pfam" id="PF13271"/>
    </source>
</evidence>
<sequence>MAKSKRISIMLSSRCTTKFPNDATGKSLTEIRKELQKEIQGEKLLGHQLFDVWINEDSAPVGHDADSWEACLVQVRDCDILIVISNGEAGWAKTAGDIGICHAEYAEGLSTTQAKVRVVALPNVTDKKGEEGERNRRFQEYLSQISPFHGGEAKTIDDLKKRVRDAINEALISLTQRGVAAFGSSKFNKGQALDWSRLNFHQRKSAMEKVLRDSMVTYKGAQAADAGVNLLVGETSILTIIHAIPAAFTIAAARELVGRPFLQDHELASSLKKAAGPLHIIACHKSATETQASNLLGFPDATVVSGEFGVYVADNTQKVQFAFLTNCRDSTHTRHAFQRFMEWLEQSGEASELAARAKSRARIVNVIADENKKKVK</sequence>
<name>A0A4R6GKN4_9BURK</name>
<proteinExistence type="predicted"/>
<organism evidence="2 3">
    <name type="scientific">Herminiimonas fonticola</name>
    <dbReference type="NCBI Taxonomy" id="303380"/>
    <lineage>
        <taxon>Bacteria</taxon>
        <taxon>Pseudomonadati</taxon>
        <taxon>Pseudomonadota</taxon>
        <taxon>Betaproteobacteria</taxon>
        <taxon>Burkholderiales</taxon>
        <taxon>Oxalobacteraceae</taxon>
        <taxon>Herminiimonas</taxon>
    </lineage>
</organism>
<dbReference type="InterPro" id="IPR025139">
    <property type="entry name" value="DUF4062"/>
</dbReference>
<dbReference type="EMBL" id="SNWF01000004">
    <property type="protein sequence ID" value="TDN94775.1"/>
    <property type="molecule type" value="Genomic_DNA"/>
</dbReference>
<dbReference type="OrthoDB" id="8442841at2"/>
<reference evidence="2 3" key="1">
    <citation type="submission" date="2019-03" db="EMBL/GenBank/DDBJ databases">
        <title>Genomic Encyclopedia of Type Strains, Phase IV (KMG-IV): sequencing the most valuable type-strain genomes for metagenomic binning, comparative biology and taxonomic classification.</title>
        <authorList>
            <person name="Goeker M."/>
        </authorList>
    </citation>
    <scope>NUCLEOTIDE SEQUENCE [LARGE SCALE GENOMIC DNA]</scope>
    <source>
        <strain evidence="2 3">DSM 18555</strain>
    </source>
</reference>
<evidence type="ECO:0000313" key="3">
    <source>
        <dbReference type="Proteomes" id="UP000294737"/>
    </source>
</evidence>
<dbReference type="Pfam" id="PF13271">
    <property type="entry name" value="DUF4062"/>
    <property type="match status" value="1"/>
</dbReference>
<feature type="domain" description="DUF4062" evidence="1">
    <location>
        <begin position="25"/>
        <end position="106"/>
    </location>
</feature>
<accession>A0A4R6GKN4</accession>
<comment type="caution">
    <text evidence="2">The sequence shown here is derived from an EMBL/GenBank/DDBJ whole genome shotgun (WGS) entry which is preliminary data.</text>
</comment>
<protein>
    <submittedName>
        <fullName evidence="2">Uncharacterized protein DUF4062</fullName>
    </submittedName>
</protein>
<dbReference type="AlphaFoldDB" id="A0A4R6GKN4"/>
<dbReference type="Proteomes" id="UP000294737">
    <property type="component" value="Unassembled WGS sequence"/>
</dbReference>